<dbReference type="GO" id="GO:0005524">
    <property type="term" value="F:ATP binding"/>
    <property type="evidence" value="ECO:0007669"/>
    <property type="project" value="UniProtKB-KW"/>
</dbReference>
<name>A0A7S4JX60_9STRA</name>
<dbReference type="AlphaFoldDB" id="A0A7S4JX60"/>
<reference evidence="5" key="1">
    <citation type="submission" date="2021-01" db="EMBL/GenBank/DDBJ databases">
        <authorList>
            <person name="Corre E."/>
            <person name="Pelletier E."/>
            <person name="Niang G."/>
            <person name="Scheremetjew M."/>
            <person name="Finn R."/>
            <person name="Kale V."/>
            <person name="Holt S."/>
            <person name="Cochrane G."/>
            <person name="Meng A."/>
            <person name="Brown T."/>
            <person name="Cohen L."/>
        </authorList>
    </citation>
    <scope>NUCLEOTIDE SEQUENCE</scope>
    <source>
        <strain evidence="5">Isolate 1302-5</strain>
    </source>
</reference>
<keyword evidence="3" id="KW-0067">ATP-binding</keyword>
<evidence type="ECO:0000256" key="4">
    <source>
        <dbReference type="SAM" id="MobiDB-lite"/>
    </source>
</evidence>
<dbReference type="InterPro" id="IPR052032">
    <property type="entry name" value="ATP-dep_AA_Ligase"/>
</dbReference>
<organism evidence="5">
    <name type="scientific">Odontella aurita</name>
    <dbReference type="NCBI Taxonomy" id="265563"/>
    <lineage>
        <taxon>Eukaryota</taxon>
        <taxon>Sar</taxon>
        <taxon>Stramenopiles</taxon>
        <taxon>Ochrophyta</taxon>
        <taxon>Bacillariophyta</taxon>
        <taxon>Mediophyceae</taxon>
        <taxon>Biddulphiophycidae</taxon>
        <taxon>Eupodiscales</taxon>
        <taxon>Odontellaceae</taxon>
        <taxon>Odontella</taxon>
    </lineage>
</organism>
<dbReference type="Gene3D" id="3.30.470.20">
    <property type="entry name" value="ATP-grasp fold, B domain"/>
    <property type="match status" value="1"/>
</dbReference>
<dbReference type="GO" id="GO:0016874">
    <property type="term" value="F:ligase activity"/>
    <property type="evidence" value="ECO:0007669"/>
    <property type="project" value="UniProtKB-KW"/>
</dbReference>
<dbReference type="PANTHER" id="PTHR43585:SF2">
    <property type="entry name" value="ATP-GRASP ENZYME FSQD"/>
    <property type="match status" value="1"/>
</dbReference>
<sequence>MTHTEVKVFTTTTTTPTPTPTPPPHHRRDNDGEEVVNVRLMEVNVRQQNDNFVPLCQMCIGYNALDMWLSALLDDDNDNEEEEEKTSLFDSIPRRPRLVRSGSVVSLVCYADGTLTNIRHLDEIRNLESVVHVQVYPQFAEPGNAVERSRDIRTDAGYIHLVNDDECAMRRDYDAICEYMYTMFEVKEEEQEEKKKKK</sequence>
<evidence type="ECO:0000256" key="1">
    <source>
        <dbReference type="ARBA" id="ARBA00022598"/>
    </source>
</evidence>
<dbReference type="PANTHER" id="PTHR43585">
    <property type="entry name" value="FUMIPYRROLE BIOSYNTHESIS PROTEIN C"/>
    <property type="match status" value="1"/>
</dbReference>
<accession>A0A7S4JX60</accession>
<evidence type="ECO:0000256" key="3">
    <source>
        <dbReference type="ARBA" id="ARBA00022840"/>
    </source>
</evidence>
<evidence type="ECO:0000313" key="5">
    <source>
        <dbReference type="EMBL" id="CAE2275977.1"/>
    </source>
</evidence>
<feature type="region of interest" description="Disordered" evidence="4">
    <location>
        <begin position="1"/>
        <end position="30"/>
    </location>
</feature>
<protein>
    <submittedName>
        <fullName evidence="5">Uncharacterized protein</fullName>
    </submittedName>
</protein>
<keyword evidence="1" id="KW-0436">Ligase</keyword>
<evidence type="ECO:0000256" key="2">
    <source>
        <dbReference type="ARBA" id="ARBA00022741"/>
    </source>
</evidence>
<proteinExistence type="predicted"/>
<keyword evidence="2" id="KW-0547">Nucleotide-binding</keyword>
<dbReference type="EMBL" id="HBKQ01050513">
    <property type="protein sequence ID" value="CAE2275977.1"/>
    <property type="molecule type" value="Transcribed_RNA"/>
</dbReference>
<gene>
    <name evidence="5" type="ORF">OAUR00152_LOCUS34860</name>
</gene>